<keyword evidence="2" id="KW-1185">Reference proteome</keyword>
<protein>
    <submittedName>
        <fullName evidence="1">Uncharacterized protein</fullName>
    </submittedName>
</protein>
<name>A0ABV0Z3T9_9TELE</name>
<evidence type="ECO:0000313" key="1">
    <source>
        <dbReference type="EMBL" id="MEQ2300529.1"/>
    </source>
</evidence>
<evidence type="ECO:0000313" key="2">
    <source>
        <dbReference type="Proteomes" id="UP001469553"/>
    </source>
</evidence>
<sequence length="109" mass="12437">MTCPQELPETRVSGNFFVAPYVKKNSQFIHTFGFSEGDFLQTGGCHCTHTMINLIIPLANRLIISSFLISMHSDICKHLFRNEWFSFQFFWVCGQINLNGYSVDCSSST</sequence>
<organism evidence="1 2">
    <name type="scientific">Ameca splendens</name>
    <dbReference type="NCBI Taxonomy" id="208324"/>
    <lineage>
        <taxon>Eukaryota</taxon>
        <taxon>Metazoa</taxon>
        <taxon>Chordata</taxon>
        <taxon>Craniata</taxon>
        <taxon>Vertebrata</taxon>
        <taxon>Euteleostomi</taxon>
        <taxon>Actinopterygii</taxon>
        <taxon>Neopterygii</taxon>
        <taxon>Teleostei</taxon>
        <taxon>Neoteleostei</taxon>
        <taxon>Acanthomorphata</taxon>
        <taxon>Ovalentaria</taxon>
        <taxon>Atherinomorphae</taxon>
        <taxon>Cyprinodontiformes</taxon>
        <taxon>Goodeidae</taxon>
        <taxon>Ameca</taxon>
    </lineage>
</organism>
<accession>A0ABV0Z3T9</accession>
<proteinExistence type="predicted"/>
<dbReference type="Proteomes" id="UP001469553">
    <property type="component" value="Unassembled WGS sequence"/>
</dbReference>
<gene>
    <name evidence="1" type="ORF">AMECASPLE_026604</name>
</gene>
<dbReference type="EMBL" id="JAHRIP010049761">
    <property type="protein sequence ID" value="MEQ2300529.1"/>
    <property type="molecule type" value="Genomic_DNA"/>
</dbReference>
<comment type="caution">
    <text evidence="1">The sequence shown here is derived from an EMBL/GenBank/DDBJ whole genome shotgun (WGS) entry which is preliminary data.</text>
</comment>
<reference evidence="1 2" key="1">
    <citation type="submission" date="2021-06" db="EMBL/GenBank/DDBJ databases">
        <authorList>
            <person name="Palmer J.M."/>
        </authorList>
    </citation>
    <scope>NUCLEOTIDE SEQUENCE [LARGE SCALE GENOMIC DNA]</scope>
    <source>
        <strain evidence="1 2">AS_MEX2019</strain>
        <tissue evidence="1">Muscle</tissue>
    </source>
</reference>